<dbReference type="PANTHER" id="PTHR47170:SF2">
    <property type="entry name" value="MALONYL-COA:ACP TRANSACYLASE (MAT) DOMAIN-CONTAINING PROTEIN"/>
    <property type="match status" value="1"/>
</dbReference>
<dbReference type="InterPro" id="IPR001227">
    <property type="entry name" value="Ac_transferase_dom_sf"/>
</dbReference>
<feature type="repeat" description="ANK" evidence="1">
    <location>
        <begin position="84"/>
        <end position="120"/>
    </location>
</feature>
<reference evidence="3 4" key="1">
    <citation type="journal article" date="2024" name="Nat. Commun.">
        <title>Phylogenomics reveals the evolutionary origins of lichenization in chlorophyte algae.</title>
        <authorList>
            <person name="Puginier C."/>
            <person name="Libourel C."/>
            <person name="Otte J."/>
            <person name="Skaloud P."/>
            <person name="Haon M."/>
            <person name="Grisel S."/>
            <person name="Petersen M."/>
            <person name="Berrin J.G."/>
            <person name="Delaux P.M."/>
            <person name="Dal Grande F."/>
            <person name="Keller J."/>
        </authorList>
    </citation>
    <scope>NUCLEOTIDE SEQUENCE [LARGE SCALE GENOMIC DNA]</scope>
    <source>
        <strain evidence="3 4">SAG 216-7</strain>
    </source>
</reference>
<gene>
    <name evidence="3" type="ORF">WJX75_008285</name>
</gene>
<dbReference type="InterPro" id="IPR002110">
    <property type="entry name" value="Ankyrin_rpt"/>
</dbReference>
<feature type="repeat" description="ANK" evidence="1">
    <location>
        <begin position="51"/>
        <end position="83"/>
    </location>
</feature>
<dbReference type="InterPro" id="IPR036770">
    <property type="entry name" value="Ankyrin_rpt-contain_sf"/>
</dbReference>
<comment type="caution">
    <text evidence="3">The sequence shown here is derived from an EMBL/GenBank/DDBJ whole genome shotgun (WGS) entry which is preliminary data.</text>
</comment>
<dbReference type="Gene3D" id="3.40.366.10">
    <property type="entry name" value="Malonyl-Coenzyme A Acyl Carrier Protein, domain 2"/>
    <property type="match status" value="1"/>
</dbReference>
<dbReference type="SUPFAM" id="SSF48403">
    <property type="entry name" value="Ankyrin repeat"/>
    <property type="match status" value="1"/>
</dbReference>
<evidence type="ECO:0000256" key="1">
    <source>
        <dbReference type="PROSITE-ProRule" id="PRU00023"/>
    </source>
</evidence>
<dbReference type="PANTHER" id="PTHR47170">
    <property type="entry name" value="MALONYL-COA ACP TRANSACYLASE, ACP-BINDING"/>
    <property type="match status" value="1"/>
</dbReference>
<protein>
    <recommendedName>
        <fullName evidence="2">Malonyl-CoA:ACP transacylase (MAT) domain-containing protein</fullName>
    </recommendedName>
</protein>
<feature type="domain" description="Malonyl-CoA:ACP transacylase (MAT)" evidence="2">
    <location>
        <begin position="255"/>
        <end position="554"/>
    </location>
</feature>
<proteinExistence type="predicted"/>
<evidence type="ECO:0000313" key="4">
    <source>
        <dbReference type="Proteomes" id="UP001491310"/>
    </source>
</evidence>
<dbReference type="SUPFAM" id="SSF55048">
    <property type="entry name" value="Probable ACP-binding domain of malonyl-CoA ACP transacylase"/>
    <property type="match status" value="1"/>
</dbReference>
<name>A0ABR2YU74_9CHLO</name>
<dbReference type="Gene3D" id="1.25.40.20">
    <property type="entry name" value="Ankyrin repeat-containing domain"/>
    <property type="match status" value="1"/>
</dbReference>
<dbReference type="InterPro" id="IPR052760">
    <property type="entry name" value="Mitochondrial_malonyltrans"/>
</dbReference>
<keyword evidence="4" id="KW-1185">Reference proteome</keyword>
<dbReference type="PROSITE" id="PS50297">
    <property type="entry name" value="ANK_REP_REGION"/>
    <property type="match status" value="2"/>
</dbReference>
<dbReference type="InterPro" id="IPR016035">
    <property type="entry name" value="Acyl_Trfase/lysoPLipase"/>
</dbReference>
<evidence type="ECO:0000313" key="3">
    <source>
        <dbReference type="EMBL" id="KAK9915380.1"/>
    </source>
</evidence>
<dbReference type="InterPro" id="IPR014043">
    <property type="entry name" value="Acyl_transferase_dom"/>
</dbReference>
<keyword evidence="1" id="KW-0040">ANK repeat</keyword>
<dbReference type="Pfam" id="PF12796">
    <property type="entry name" value="Ank_2"/>
    <property type="match status" value="1"/>
</dbReference>
<dbReference type="SMART" id="SM00248">
    <property type="entry name" value="ANK"/>
    <property type="match status" value="2"/>
</dbReference>
<dbReference type="SUPFAM" id="SSF52151">
    <property type="entry name" value="FabD/lysophospholipase-like"/>
    <property type="match status" value="1"/>
</dbReference>
<evidence type="ECO:0000259" key="2">
    <source>
        <dbReference type="SMART" id="SM00827"/>
    </source>
</evidence>
<dbReference type="EMBL" id="JALJOT010000005">
    <property type="protein sequence ID" value="KAK9915380.1"/>
    <property type="molecule type" value="Genomic_DNA"/>
</dbReference>
<dbReference type="InterPro" id="IPR016036">
    <property type="entry name" value="Malonyl_transacylase_ACP-bd"/>
</dbReference>
<dbReference type="Proteomes" id="UP001491310">
    <property type="component" value="Unassembled WGS sequence"/>
</dbReference>
<dbReference type="Gene3D" id="3.30.70.250">
    <property type="entry name" value="Malonyl-CoA ACP transacylase, ACP-binding"/>
    <property type="match status" value="1"/>
</dbReference>
<dbReference type="Pfam" id="PF00698">
    <property type="entry name" value="Acyl_transf_1"/>
    <property type="match status" value="1"/>
</dbReference>
<dbReference type="PROSITE" id="PS50088">
    <property type="entry name" value="ANK_REPEAT"/>
    <property type="match status" value="2"/>
</dbReference>
<organism evidence="3 4">
    <name type="scientific">Coccomyxa subellipsoidea</name>
    <dbReference type="NCBI Taxonomy" id="248742"/>
    <lineage>
        <taxon>Eukaryota</taxon>
        <taxon>Viridiplantae</taxon>
        <taxon>Chlorophyta</taxon>
        <taxon>core chlorophytes</taxon>
        <taxon>Trebouxiophyceae</taxon>
        <taxon>Trebouxiophyceae incertae sedis</taxon>
        <taxon>Coccomyxaceae</taxon>
        <taxon>Coccomyxa</taxon>
    </lineage>
</organism>
<dbReference type="SMART" id="SM00827">
    <property type="entry name" value="PKS_AT"/>
    <property type="match status" value="1"/>
</dbReference>
<sequence>MPGRDLTACGRYPPQPLHKPIAFYSCARLGDPDQLAKIMATDPYFITQDNGAGAPLHFATTYKQLDMVHHLLNNGAEINQRDEKGFTPLHRAAYLSHYDGYLEIYEYLLSRGADPSIRTENYDPYLSPGKKLPIDVALDDDEIRSKLCALDKKYAKVKKVREPHPDIGCWWTLYDYGLEAVKKWDKEYKHPYPEEGMRAQDEVARKKMKEERRKKKALQAASDATTPAAMPLSIQSPAVPAVTKAQVPATPVAFLFPGQGSQAVGMLKDCKDIPAVQMMLATAQKVLGYDLLKLCLEGPKEKLDDTVYSQPALFVAGLAAVEKLRAEDPKLVDSCSAVAGLSLGEYCALVFAGALSFEDGLKVVKRRGESMAAAAKLGKPHGMLSIIGLSDAVLEEVCQKARVKIGGDTVCRIANYLFPTGRVASGHKDALAEVATLATAAGAMKAVPLAVSGAFHTPLMQPAREALIEVLGSVNFVEPRMPVYSNVTGAPFGSAAEIAGMLARQLVEPVQWERTITALVKDAKKEQLLELGPGAQIKAMVKRIDMGVWKAMKNVSV</sequence>
<accession>A0ABR2YU74</accession>